<evidence type="ECO:0000313" key="15">
    <source>
        <dbReference type="EMBL" id="NDL57100.1"/>
    </source>
</evidence>
<feature type="domain" description="ABC transporter" evidence="13">
    <location>
        <begin position="396"/>
        <end position="631"/>
    </location>
</feature>
<feature type="transmembrane region" description="Helical" evidence="12">
    <location>
        <begin position="219"/>
        <end position="238"/>
    </location>
</feature>
<keyword evidence="16" id="KW-1185">Reference proteome</keyword>
<evidence type="ECO:0000259" key="13">
    <source>
        <dbReference type="PROSITE" id="PS50893"/>
    </source>
</evidence>
<evidence type="ECO:0000256" key="11">
    <source>
        <dbReference type="SAM" id="MobiDB-lite"/>
    </source>
</evidence>
<dbReference type="GO" id="GO:0016887">
    <property type="term" value="F:ATP hydrolysis activity"/>
    <property type="evidence" value="ECO:0007669"/>
    <property type="project" value="InterPro"/>
</dbReference>
<dbReference type="Pfam" id="PF00664">
    <property type="entry name" value="ABC_membrane"/>
    <property type="match status" value="1"/>
</dbReference>
<dbReference type="InterPro" id="IPR011527">
    <property type="entry name" value="ABC1_TM_dom"/>
</dbReference>
<feature type="domain" description="ABC transmembrane type-1" evidence="14">
    <location>
        <begin position="81"/>
        <end position="360"/>
    </location>
</feature>
<sequence>MRAIINKRRTGGASAEAAAAAGSYHGAAEQEVADQQRSKKSGSLGTSGAASSEDERTKRPGVMPVGARLLRLSAGARRWMALGVLVSLTITATYVAQGVLIASALVRIFDGAEWQEIVPLLLGTLLLLAVRTVLLWAGELVAVSTGVAIKARLRRRLYEQLFVLGPGYTTGVRTGTVQATVVDGVEKLETYFSKFLVQLIAAVVGSAAILAGMAVVDPMIGAVLAGAAVAISATPLIARRLQAERSAWFWDSWRQLGGEYLDALQGMTTLKVFDASGRRGRQLSERSWDFYRASIRFVSVANLRTGAMGLLSAGGVALAVGLGAVRLSTGALTAFQLLLVLLLAREAFRPLEDLQKAYHSAYPAISAARGVFRLLESEPVVTDPAENGVSAGSGAITFDDVTFAYRPSKPAVLTNVSLRIDAGETVALVGRSGAGKSTVVALLLRFFDPQTGRICLGDADLSTLPLADLRQRIALVSQSTYLFHGTVRANLALGAPHVSDEQIDDAARSAGAYEFISRLPHGYETLVGERGLTLSGGERQRIAIARALLKDAPILVLDEATSSIDAANEAEIQQALDRLSAGRTTLVIAHRLSSVRAADRIVLLERGRLAATGTHQELLESSAAYARLVAAQGTDDPSDDDAHFGDDAPSRRNDESEGIAR</sequence>
<organism evidence="15 16">
    <name type="scientific">Phytoactinopolyspora mesophila</name>
    <dbReference type="NCBI Taxonomy" id="2650750"/>
    <lineage>
        <taxon>Bacteria</taxon>
        <taxon>Bacillati</taxon>
        <taxon>Actinomycetota</taxon>
        <taxon>Actinomycetes</taxon>
        <taxon>Jiangellales</taxon>
        <taxon>Jiangellaceae</taxon>
        <taxon>Phytoactinopolyspora</taxon>
    </lineage>
</organism>
<keyword evidence="7 15" id="KW-0067">ATP-binding</keyword>
<dbReference type="PROSITE" id="PS00211">
    <property type="entry name" value="ABC_TRANSPORTER_1"/>
    <property type="match status" value="1"/>
</dbReference>
<evidence type="ECO:0000256" key="2">
    <source>
        <dbReference type="ARBA" id="ARBA00022448"/>
    </source>
</evidence>
<dbReference type="SUPFAM" id="SSF90123">
    <property type="entry name" value="ABC transporter transmembrane region"/>
    <property type="match status" value="1"/>
</dbReference>
<evidence type="ECO:0000256" key="10">
    <source>
        <dbReference type="ARBA" id="ARBA00023455"/>
    </source>
</evidence>
<dbReference type="InterPro" id="IPR003439">
    <property type="entry name" value="ABC_transporter-like_ATP-bd"/>
</dbReference>
<dbReference type="GO" id="GO:0140359">
    <property type="term" value="F:ABC-type transporter activity"/>
    <property type="evidence" value="ECO:0007669"/>
    <property type="project" value="InterPro"/>
</dbReference>
<feature type="compositionally biased region" description="Low complexity" evidence="11">
    <location>
        <begin position="41"/>
        <end position="51"/>
    </location>
</feature>
<keyword evidence="9 12" id="KW-0472">Membrane</keyword>
<evidence type="ECO:0000256" key="12">
    <source>
        <dbReference type="SAM" id="Phobius"/>
    </source>
</evidence>
<dbReference type="GO" id="GO:0034040">
    <property type="term" value="F:ATPase-coupled lipid transmembrane transporter activity"/>
    <property type="evidence" value="ECO:0007669"/>
    <property type="project" value="TreeGrafter"/>
</dbReference>
<dbReference type="Pfam" id="PF00005">
    <property type="entry name" value="ABC_tran"/>
    <property type="match status" value="1"/>
</dbReference>
<dbReference type="InterPro" id="IPR039421">
    <property type="entry name" value="Type_1_exporter"/>
</dbReference>
<protein>
    <submittedName>
        <fullName evidence="15">ATP-binding cassette domain-containing protein</fullName>
    </submittedName>
</protein>
<dbReference type="InterPro" id="IPR036640">
    <property type="entry name" value="ABC1_TM_sf"/>
</dbReference>
<feature type="region of interest" description="Disordered" evidence="11">
    <location>
        <begin position="631"/>
        <end position="661"/>
    </location>
</feature>
<keyword evidence="3" id="KW-1003">Cell membrane</keyword>
<evidence type="ECO:0000256" key="4">
    <source>
        <dbReference type="ARBA" id="ARBA00022519"/>
    </source>
</evidence>
<dbReference type="EMBL" id="WLZY01000002">
    <property type="protein sequence ID" value="NDL57100.1"/>
    <property type="molecule type" value="Genomic_DNA"/>
</dbReference>
<gene>
    <name evidence="15" type="ORF">F7O44_08465</name>
</gene>
<keyword evidence="6" id="KW-0547">Nucleotide-binding</keyword>
<name>A0A7K3M1H9_9ACTN</name>
<dbReference type="AlphaFoldDB" id="A0A7K3M1H9"/>
<evidence type="ECO:0000259" key="14">
    <source>
        <dbReference type="PROSITE" id="PS50929"/>
    </source>
</evidence>
<comment type="subcellular location">
    <subcellularLocation>
        <location evidence="1">Cell inner membrane</location>
        <topology evidence="1">Multi-pass membrane protein</topology>
    </subcellularLocation>
</comment>
<evidence type="ECO:0000256" key="1">
    <source>
        <dbReference type="ARBA" id="ARBA00004429"/>
    </source>
</evidence>
<dbReference type="SMART" id="SM00382">
    <property type="entry name" value="AAA"/>
    <property type="match status" value="1"/>
</dbReference>
<dbReference type="PROSITE" id="PS50929">
    <property type="entry name" value="ABC_TM1F"/>
    <property type="match status" value="1"/>
</dbReference>
<feature type="region of interest" description="Disordered" evidence="11">
    <location>
        <begin position="26"/>
        <end position="60"/>
    </location>
</feature>
<accession>A0A7K3M1H9</accession>
<dbReference type="RefSeq" id="WP_162449776.1">
    <property type="nucleotide sequence ID" value="NZ_WLZY01000002.1"/>
</dbReference>
<feature type="compositionally biased region" description="Basic and acidic residues" evidence="11">
    <location>
        <begin position="640"/>
        <end position="661"/>
    </location>
</feature>
<evidence type="ECO:0000313" key="16">
    <source>
        <dbReference type="Proteomes" id="UP000460435"/>
    </source>
</evidence>
<dbReference type="InterPro" id="IPR027417">
    <property type="entry name" value="P-loop_NTPase"/>
</dbReference>
<dbReference type="InterPro" id="IPR017871">
    <property type="entry name" value="ABC_transporter-like_CS"/>
</dbReference>
<dbReference type="FunFam" id="3.40.50.300:FF:000221">
    <property type="entry name" value="Multidrug ABC transporter ATP-binding protein"/>
    <property type="match status" value="1"/>
</dbReference>
<reference evidence="15 16" key="1">
    <citation type="submission" date="2019-11" db="EMBL/GenBank/DDBJ databases">
        <authorList>
            <person name="Li X.-J."/>
            <person name="Feng X.-M."/>
        </authorList>
    </citation>
    <scope>NUCLEOTIDE SEQUENCE [LARGE SCALE GENOMIC DNA]</scope>
    <source>
        <strain evidence="15 16">XMNu-373</strain>
    </source>
</reference>
<feature type="transmembrane region" description="Helical" evidence="12">
    <location>
        <begin position="79"/>
        <end position="105"/>
    </location>
</feature>
<keyword evidence="5 12" id="KW-0812">Transmembrane</keyword>
<evidence type="ECO:0000256" key="8">
    <source>
        <dbReference type="ARBA" id="ARBA00022989"/>
    </source>
</evidence>
<feature type="transmembrane region" description="Helical" evidence="12">
    <location>
        <begin position="195"/>
        <end position="213"/>
    </location>
</feature>
<evidence type="ECO:0000256" key="5">
    <source>
        <dbReference type="ARBA" id="ARBA00022692"/>
    </source>
</evidence>
<dbReference type="Proteomes" id="UP000460435">
    <property type="component" value="Unassembled WGS sequence"/>
</dbReference>
<keyword evidence="8 12" id="KW-1133">Transmembrane helix</keyword>
<dbReference type="GO" id="GO:0005524">
    <property type="term" value="F:ATP binding"/>
    <property type="evidence" value="ECO:0007669"/>
    <property type="project" value="UniProtKB-KW"/>
</dbReference>
<comment type="similarity">
    <text evidence="10">Belongs to the ABC transporter superfamily. Siderophore-Fe(3+) uptake transporter (SIUT) (TC 3.A.1.21) family.</text>
</comment>
<dbReference type="PANTHER" id="PTHR24221">
    <property type="entry name" value="ATP-BINDING CASSETTE SUB-FAMILY B"/>
    <property type="match status" value="1"/>
</dbReference>
<dbReference type="Gene3D" id="3.40.50.300">
    <property type="entry name" value="P-loop containing nucleotide triphosphate hydrolases"/>
    <property type="match status" value="1"/>
</dbReference>
<evidence type="ECO:0000256" key="3">
    <source>
        <dbReference type="ARBA" id="ARBA00022475"/>
    </source>
</evidence>
<proteinExistence type="inferred from homology"/>
<comment type="caution">
    <text evidence="15">The sequence shown here is derived from an EMBL/GenBank/DDBJ whole genome shotgun (WGS) entry which is preliminary data.</text>
</comment>
<evidence type="ECO:0000256" key="7">
    <source>
        <dbReference type="ARBA" id="ARBA00022840"/>
    </source>
</evidence>
<feature type="transmembrane region" description="Helical" evidence="12">
    <location>
        <begin position="306"/>
        <end position="325"/>
    </location>
</feature>
<dbReference type="PROSITE" id="PS50893">
    <property type="entry name" value="ABC_TRANSPORTER_2"/>
    <property type="match status" value="1"/>
</dbReference>
<dbReference type="PANTHER" id="PTHR24221:SF646">
    <property type="entry name" value="HAEMOLYSIN SECRETION ATP-BINDING PROTEIN"/>
    <property type="match status" value="1"/>
</dbReference>
<evidence type="ECO:0000256" key="9">
    <source>
        <dbReference type="ARBA" id="ARBA00023136"/>
    </source>
</evidence>
<keyword evidence="4" id="KW-0997">Cell inner membrane</keyword>
<dbReference type="Gene3D" id="1.20.1560.10">
    <property type="entry name" value="ABC transporter type 1, transmembrane domain"/>
    <property type="match status" value="1"/>
</dbReference>
<evidence type="ECO:0000256" key="6">
    <source>
        <dbReference type="ARBA" id="ARBA00022741"/>
    </source>
</evidence>
<dbReference type="InterPro" id="IPR003593">
    <property type="entry name" value="AAA+_ATPase"/>
</dbReference>
<feature type="transmembrane region" description="Helical" evidence="12">
    <location>
        <begin position="125"/>
        <end position="149"/>
    </location>
</feature>
<keyword evidence="2" id="KW-0813">Transport</keyword>
<dbReference type="GO" id="GO:0005886">
    <property type="term" value="C:plasma membrane"/>
    <property type="evidence" value="ECO:0007669"/>
    <property type="project" value="UniProtKB-SubCell"/>
</dbReference>
<dbReference type="SUPFAM" id="SSF52540">
    <property type="entry name" value="P-loop containing nucleoside triphosphate hydrolases"/>
    <property type="match status" value="1"/>
</dbReference>